<evidence type="ECO:0000256" key="7">
    <source>
        <dbReference type="ARBA" id="ARBA00022982"/>
    </source>
</evidence>
<sequence>MTHQMPELPYAMEALAPKMSKETLEFHYGKHLQTYVDNLNRLIAGTPYENMQLDEIVKKADGGIFNNAAQTWNHTFFFQMLTPNQKPMPQQLADRLARDFGSVEAFKEKFAAAAAGLFGSGWTWLAADKEGKLQIIAESNAGNPMTKGLRPLMTIDVWEHAYYIDYRNRRAEFIKMFWELIDWNKVADRCFPRKYRCTACDYVYDPEKGDPESGIAPGTPFDEIPDNWTCPLCGLYKDAFEMMEE</sequence>
<comment type="similarity">
    <text evidence="3 10">Belongs to the iron/manganese superoxide dismutase family.</text>
</comment>
<evidence type="ECO:0000313" key="12">
    <source>
        <dbReference type="EMBL" id="HJA99193.1"/>
    </source>
</evidence>
<dbReference type="Gene3D" id="1.10.287.990">
    <property type="entry name" value="Fe,Mn superoxide dismutase (SOD) domain"/>
    <property type="match status" value="1"/>
</dbReference>
<evidence type="ECO:0000256" key="5">
    <source>
        <dbReference type="ARBA" id="ARBA00022448"/>
    </source>
</evidence>
<dbReference type="InterPro" id="IPR024935">
    <property type="entry name" value="Rubredoxin_dom"/>
</dbReference>
<dbReference type="NCBIfam" id="NF045768">
    <property type="entry name" value="RubredRD"/>
    <property type="match status" value="1"/>
</dbReference>
<dbReference type="AlphaFoldDB" id="A0A9D2L4N9"/>
<dbReference type="InterPro" id="IPR036314">
    <property type="entry name" value="SOD_C_sf"/>
</dbReference>
<reference evidence="12" key="1">
    <citation type="journal article" date="2021" name="PeerJ">
        <title>Extensive microbial diversity within the chicken gut microbiome revealed by metagenomics and culture.</title>
        <authorList>
            <person name="Gilroy R."/>
            <person name="Ravi A."/>
            <person name="Getino M."/>
            <person name="Pursley I."/>
            <person name="Horton D.L."/>
            <person name="Alikhan N.F."/>
            <person name="Baker D."/>
            <person name="Gharbi K."/>
            <person name="Hall N."/>
            <person name="Watson M."/>
            <person name="Adriaenssens E.M."/>
            <person name="Foster-Nyarko E."/>
            <person name="Jarju S."/>
            <person name="Secka A."/>
            <person name="Antonio M."/>
            <person name="Oren A."/>
            <person name="Chaudhuri R.R."/>
            <person name="La Ragione R."/>
            <person name="Hildebrand F."/>
            <person name="Pallen M.J."/>
        </authorList>
    </citation>
    <scope>NUCLEOTIDE SEQUENCE</scope>
    <source>
        <strain evidence="12">CHK169-11906</strain>
    </source>
</reference>
<evidence type="ECO:0000313" key="13">
    <source>
        <dbReference type="Proteomes" id="UP000824259"/>
    </source>
</evidence>
<dbReference type="SUPFAM" id="SSF57802">
    <property type="entry name" value="Rubredoxin-like"/>
    <property type="match status" value="1"/>
</dbReference>
<evidence type="ECO:0000259" key="11">
    <source>
        <dbReference type="PROSITE" id="PS50903"/>
    </source>
</evidence>
<comment type="function">
    <text evidence="10">Destroys radicals which are normally produced within the cells and which are toxic to biological systems.</text>
</comment>
<protein>
    <recommendedName>
        <fullName evidence="4 10">Superoxide dismutase</fullName>
        <ecNumber evidence="4 10">1.15.1.1</ecNumber>
    </recommendedName>
</protein>
<comment type="catalytic activity">
    <reaction evidence="10">
        <text>2 superoxide + 2 H(+) = H2O2 + O2</text>
        <dbReference type="Rhea" id="RHEA:20696"/>
        <dbReference type="ChEBI" id="CHEBI:15378"/>
        <dbReference type="ChEBI" id="CHEBI:15379"/>
        <dbReference type="ChEBI" id="CHEBI:16240"/>
        <dbReference type="ChEBI" id="CHEBI:18421"/>
        <dbReference type="EC" id="1.15.1.1"/>
    </reaction>
</comment>
<dbReference type="SUPFAM" id="SSF54719">
    <property type="entry name" value="Fe,Mn superoxide dismutase (SOD), C-terminal domain"/>
    <property type="match status" value="1"/>
</dbReference>
<dbReference type="Pfam" id="PF02777">
    <property type="entry name" value="Sod_Fe_C"/>
    <property type="match status" value="1"/>
</dbReference>
<dbReference type="FunFam" id="1.10.287.990:FF:000002">
    <property type="entry name" value="Superoxide dismutase"/>
    <property type="match status" value="1"/>
</dbReference>
<comment type="cofactor">
    <cofactor evidence="1">
        <name>Fe(3+)</name>
        <dbReference type="ChEBI" id="CHEBI:29034"/>
    </cofactor>
</comment>
<dbReference type="PANTHER" id="PTHR42769">
    <property type="entry name" value="SUPEROXIDE DISMUTASE"/>
    <property type="match status" value="1"/>
</dbReference>
<dbReference type="GO" id="GO:0004784">
    <property type="term" value="F:superoxide dismutase activity"/>
    <property type="evidence" value="ECO:0007669"/>
    <property type="project" value="UniProtKB-EC"/>
</dbReference>
<evidence type="ECO:0000256" key="9">
    <source>
        <dbReference type="ARBA" id="ARBA00023004"/>
    </source>
</evidence>
<dbReference type="InterPro" id="IPR019833">
    <property type="entry name" value="Mn/Fe_SOD_BS"/>
</dbReference>
<dbReference type="PROSITE" id="PS00088">
    <property type="entry name" value="SOD_MN"/>
    <property type="match status" value="1"/>
</dbReference>
<gene>
    <name evidence="12" type="ORF">H9779_06310</name>
</gene>
<evidence type="ECO:0000256" key="6">
    <source>
        <dbReference type="ARBA" id="ARBA00022723"/>
    </source>
</evidence>
<dbReference type="PROSITE" id="PS00202">
    <property type="entry name" value="RUBREDOXIN"/>
    <property type="match status" value="1"/>
</dbReference>
<proteinExistence type="inferred from homology"/>
<comment type="caution">
    <text evidence="12">The sequence shown here is derived from an EMBL/GenBank/DDBJ whole genome shotgun (WGS) entry which is preliminary data.</text>
</comment>
<dbReference type="PROSITE" id="PS50903">
    <property type="entry name" value="RUBREDOXIN_LIKE"/>
    <property type="match status" value="1"/>
</dbReference>
<keyword evidence="5" id="KW-0813">Transport</keyword>
<dbReference type="EMBL" id="DWYR01000017">
    <property type="protein sequence ID" value="HJA99193.1"/>
    <property type="molecule type" value="Genomic_DNA"/>
</dbReference>
<comment type="similarity">
    <text evidence="2">Belongs to the rubredoxin family.</text>
</comment>
<dbReference type="PRINTS" id="PR00163">
    <property type="entry name" value="RUBREDOXIN"/>
</dbReference>
<keyword evidence="7" id="KW-0249">Electron transport</keyword>
<dbReference type="FunFam" id="2.20.28.10:FF:000001">
    <property type="entry name" value="Rubredoxin"/>
    <property type="match status" value="1"/>
</dbReference>
<dbReference type="InterPro" id="IPR024934">
    <property type="entry name" value="Rubredoxin-like_dom"/>
</dbReference>
<dbReference type="FunFam" id="3.55.40.20:FF:000004">
    <property type="entry name" value="Superoxide dismutase [Fe]"/>
    <property type="match status" value="1"/>
</dbReference>
<evidence type="ECO:0000256" key="3">
    <source>
        <dbReference type="ARBA" id="ARBA00008714"/>
    </source>
</evidence>
<evidence type="ECO:0000256" key="1">
    <source>
        <dbReference type="ARBA" id="ARBA00001965"/>
    </source>
</evidence>
<dbReference type="InterPro" id="IPR019831">
    <property type="entry name" value="Mn/Fe_SOD_N"/>
</dbReference>
<dbReference type="PRINTS" id="PR01703">
    <property type="entry name" value="MNSODISMTASE"/>
</dbReference>
<dbReference type="InterPro" id="IPR001189">
    <property type="entry name" value="Mn/Fe_SOD"/>
</dbReference>
<dbReference type="SUPFAM" id="SSF46609">
    <property type="entry name" value="Fe,Mn superoxide dismutase (SOD), N-terminal domain"/>
    <property type="match status" value="1"/>
</dbReference>
<dbReference type="Gene3D" id="3.55.40.20">
    <property type="entry name" value="Iron/manganese superoxide dismutase, C-terminal domain"/>
    <property type="match status" value="1"/>
</dbReference>
<accession>A0A9D2L4N9</accession>
<evidence type="ECO:0000256" key="4">
    <source>
        <dbReference type="ARBA" id="ARBA00012682"/>
    </source>
</evidence>
<dbReference type="InterPro" id="IPR036324">
    <property type="entry name" value="Mn/Fe_SOD_N_sf"/>
</dbReference>
<dbReference type="CDD" id="cd00730">
    <property type="entry name" value="rubredoxin"/>
    <property type="match status" value="1"/>
</dbReference>
<reference evidence="12" key="2">
    <citation type="submission" date="2021-04" db="EMBL/GenBank/DDBJ databases">
        <authorList>
            <person name="Gilroy R."/>
        </authorList>
    </citation>
    <scope>NUCLEOTIDE SEQUENCE</scope>
    <source>
        <strain evidence="12">CHK169-11906</strain>
    </source>
</reference>
<feature type="domain" description="Rubredoxin-like" evidence="11">
    <location>
        <begin position="192"/>
        <end position="243"/>
    </location>
</feature>
<evidence type="ECO:0000256" key="10">
    <source>
        <dbReference type="RuleBase" id="RU000414"/>
    </source>
</evidence>
<dbReference type="EC" id="1.15.1.1" evidence="4 10"/>
<dbReference type="InterPro" id="IPR018527">
    <property type="entry name" value="Rubredoxin_Fe_BS"/>
</dbReference>
<dbReference type="PANTHER" id="PTHR42769:SF3">
    <property type="entry name" value="SUPEROXIDE DISMUTASE [FE] 2, CHLOROPLASTIC"/>
    <property type="match status" value="1"/>
</dbReference>
<keyword evidence="8 10" id="KW-0560">Oxidoreductase</keyword>
<dbReference type="Pfam" id="PF00081">
    <property type="entry name" value="Sod_Fe_N"/>
    <property type="match status" value="1"/>
</dbReference>
<dbReference type="Proteomes" id="UP000824259">
    <property type="component" value="Unassembled WGS sequence"/>
</dbReference>
<evidence type="ECO:0000256" key="8">
    <source>
        <dbReference type="ARBA" id="ARBA00023002"/>
    </source>
</evidence>
<dbReference type="InterPro" id="IPR019832">
    <property type="entry name" value="Mn/Fe_SOD_C"/>
</dbReference>
<dbReference type="Pfam" id="PF00301">
    <property type="entry name" value="Rubredoxin"/>
    <property type="match status" value="1"/>
</dbReference>
<keyword evidence="9" id="KW-0408">Iron</keyword>
<dbReference type="GO" id="GO:0005506">
    <property type="term" value="F:iron ion binding"/>
    <property type="evidence" value="ECO:0007669"/>
    <property type="project" value="InterPro"/>
</dbReference>
<evidence type="ECO:0000256" key="2">
    <source>
        <dbReference type="ARBA" id="ARBA00005337"/>
    </source>
</evidence>
<organism evidence="12 13">
    <name type="scientific">Candidatus Alistipes avicola</name>
    <dbReference type="NCBI Taxonomy" id="2838432"/>
    <lineage>
        <taxon>Bacteria</taxon>
        <taxon>Pseudomonadati</taxon>
        <taxon>Bacteroidota</taxon>
        <taxon>Bacteroidia</taxon>
        <taxon>Bacteroidales</taxon>
        <taxon>Rikenellaceae</taxon>
        <taxon>Alistipes</taxon>
    </lineage>
</organism>
<dbReference type="Gene3D" id="2.20.28.10">
    <property type="match status" value="1"/>
</dbReference>
<keyword evidence="6 10" id="KW-0479">Metal-binding</keyword>
<name>A0A9D2L4N9_9BACT</name>